<dbReference type="OrthoDB" id="2264760at2759"/>
<name>A0A8H7RLY0_9FUNG</name>
<feature type="region of interest" description="Disordered" evidence="1">
    <location>
        <begin position="72"/>
        <end position="111"/>
    </location>
</feature>
<reference evidence="2 3" key="1">
    <citation type="submission" date="2020-12" db="EMBL/GenBank/DDBJ databases">
        <title>Metabolic potential, ecology and presence of endohyphal bacteria is reflected in genomic diversity of Mucoromycotina.</title>
        <authorList>
            <person name="Muszewska A."/>
            <person name="Okrasinska A."/>
            <person name="Steczkiewicz K."/>
            <person name="Drgas O."/>
            <person name="Orlowska M."/>
            <person name="Perlinska-Lenart U."/>
            <person name="Aleksandrzak-Piekarczyk T."/>
            <person name="Szatraj K."/>
            <person name="Zielenkiewicz U."/>
            <person name="Pilsyk S."/>
            <person name="Malc E."/>
            <person name="Mieczkowski P."/>
            <person name="Kruszewska J.S."/>
            <person name="Biernat P."/>
            <person name="Pawlowska J."/>
        </authorList>
    </citation>
    <scope>NUCLEOTIDE SEQUENCE [LARGE SCALE GENOMIC DNA]</scope>
    <source>
        <strain evidence="2 3">CBS 142.35</strain>
    </source>
</reference>
<keyword evidence="3" id="KW-1185">Reference proteome</keyword>
<accession>A0A8H7RLY0</accession>
<feature type="compositionally biased region" description="Basic residues" evidence="1">
    <location>
        <begin position="98"/>
        <end position="111"/>
    </location>
</feature>
<protein>
    <submittedName>
        <fullName evidence="2">Uncharacterized protein</fullName>
    </submittedName>
</protein>
<sequence>MLQEEFVASEEELVRNSERCGDQSDTTLPYNPGSWLKEGKVNQESQDILLGVELTSVEESSSDDILIMVEQDHNPRSNHISGGRGRVAAKSNMVRSGRVGRPRGRRGATFR</sequence>
<dbReference type="AlphaFoldDB" id="A0A8H7RLY0"/>
<dbReference type="EMBL" id="JAEPRB010000707">
    <property type="protein sequence ID" value="KAG2212980.1"/>
    <property type="molecule type" value="Genomic_DNA"/>
</dbReference>
<organism evidence="2 3">
    <name type="scientific">Circinella minor</name>
    <dbReference type="NCBI Taxonomy" id="1195481"/>
    <lineage>
        <taxon>Eukaryota</taxon>
        <taxon>Fungi</taxon>
        <taxon>Fungi incertae sedis</taxon>
        <taxon>Mucoromycota</taxon>
        <taxon>Mucoromycotina</taxon>
        <taxon>Mucoromycetes</taxon>
        <taxon>Mucorales</taxon>
        <taxon>Lichtheimiaceae</taxon>
        <taxon>Circinella</taxon>
    </lineage>
</organism>
<gene>
    <name evidence="2" type="ORF">INT45_005488</name>
</gene>
<evidence type="ECO:0000313" key="3">
    <source>
        <dbReference type="Proteomes" id="UP000646827"/>
    </source>
</evidence>
<proteinExistence type="predicted"/>
<feature type="region of interest" description="Disordered" evidence="1">
    <location>
        <begin position="14"/>
        <end position="37"/>
    </location>
</feature>
<dbReference type="Proteomes" id="UP000646827">
    <property type="component" value="Unassembled WGS sequence"/>
</dbReference>
<evidence type="ECO:0000256" key="1">
    <source>
        <dbReference type="SAM" id="MobiDB-lite"/>
    </source>
</evidence>
<comment type="caution">
    <text evidence="2">The sequence shown here is derived from an EMBL/GenBank/DDBJ whole genome shotgun (WGS) entry which is preliminary data.</text>
</comment>
<evidence type="ECO:0000313" key="2">
    <source>
        <dbReference type="EMBL" id="KAG2212980.1"/>
    </source>
</evidence>